<dbReference type="Proteomes" id="UP000215305">
    <property type="component" value="Unassembled WGS sequence"/>
</dbReference>
<dbReference type="OrthoDB" id="937291at2759"/>
<dbReference type="InterPro" id="IPR052078">
    <property type="entry name" value="Trehalose_Metab_GTase"/>
</dbReference>
<dbReference type="Gene3D" id="3.40.50.2000">
    <property type="entry name" value="Glycogen Phosphorylase B"/>
    <property type="match status" value="2"/>
</dbReference>
<evidence type="ECO:0000256" key="3">
    <source>
        <dbReference type="ARBA" id="ARBA00022526"/>
    </source>
</evidence>
<dbReference type="PANTHER" id="PTHR47779">
    <property type="entry name" value="SYNTHASE (CCG-9), PUTATIVE (AFU_ORTHOLOGUE AFUA_3G12100)-RELATED"/>
    <property type="match status" value="1"/>
</dbReference>
<feature type="domain" description="Trehalose synthase N-terminal" evidence="8">
    <location>
        <begin position="226"/>
        <end position="307"/>
    </location>
</feature>
<proteinExistence type="inferred from homology"/>
<evidence type="ECO:0000259" key="8">
    <source>
        <dbReference type="Pfam" id="PF21269"/>
    </source>
</evidence>
<evidence type="ECO:0000256" key="4">
    <source>
        <dbReference type="ARBA" id="ARBA00022676"/>
    </source>
</evidence>
<accession>A0A397GB28</accession>
<reference evidence="9" key="1">
    <citation type="submission" date="2018-08" db="EMBL/GenBank/DDBJ databases">
        <title>Draft genome sequence of azole-resistant Aspergillus thermomutatus (Neosartorya pseudofischeri) strain HMR AF 39, isolated from a human nasal aspirate.</title>
        <authorList>
            <person name="Parent-Michaud M."/>
            <person name="Dufresne P.J."/>
            <person name="Fournier E."/>
            <person name="Martineau C."/>
            <person name="Moreira S."/>
            <person name="Perkins V."/>
            <person name="De Repentigny L."/>
            <person name="Dufresne S.F."/>
        </authorList>
    </citation>
    <scope>NUCLEOTIDE SEQUENCE [LARGE SCALE GENOMIC DNA]</scope>
    <source>
        <strain evidence="9">HMR AF 39</strain>
    </source>
</reference>
<dbReference type="STRING" id="41047.A0A397GB28"/>
<dbReference type="InterPro" id="IPR001296">
    <property type="entry name" value="Glyco_trans_1"/>
</dbReference>
<dbReference type="GO" id="GO:0016757">
    <property type="term" value="F:glycosyltransferase activity"/>
    <property type="evidence" value="ECO:0007669"/>
    <property type="project" value="UniProtKB-KW"/>
</dbReference>
<comment type="subunit">
    <text evidence="2">Homodimer.</text>
</comment>
<evidence type="ECO:0000256" key="6">
    <source>
        <dbReference type="ARBA" id="ARBA00023277"/>
    </source>
</evidence>
<feature type="domain" description="Trehalose synthase N-terminal" evidence="8">
    <location>
        <begin position="352"/>
        <end position="420"/>
    </location>
</feature>
<dbReference type="PANTHER" id="PTHR47779:SF1">
    <property type="entry name" value="SYNTHASE (CCG-9), PUTATIVE (AFU_ORTHOLOGUE AFUA_3G12100)-RELATED"/>
    <property type="match status" value="1"/>
</dbReference>
<keyword evidence="4" id="KW-0328">Glycosyltransferase</keyword>
<keyword evidence="6" id="KW-0119">Carbohydrate metabolism</keyword>
<protein>
    <submittedName>
        <fullName evidence="9">Uncharacterized protein</fullName>
    </submittedName>
</protein>
<dbReference type="SUPFAM" id="SSF53756">
    <property type="entry name" value="UDP-Glycosyltransferase/glycogen phosphorylase"/>
    <property type="match status" value="1"/>
</dbReference>
<organism evidence="9 10">
    <name type="scientific">Aspergillus thermomutatus</name>
    <name type="common">Neosartorya pseudofischeri</name>
    <dbReference type="NCBI Taxonomy" id="41047"/>
    <lineage>
        <taxon>Eukaryota</taxon>
        <taxon>Fungi</taxon>
        <taxon>Dikarya</taxon>
        <taxon>Ascomycota</taxon>
        <taxon>Pezizomycotina</taxon>
        <taxon>Eurotiomycetes</taxon>
        <taxon>Eurotiomycetidae</taxon>
        <taxon>Eurotiales</taxon>
        <taxon>Aspergillaceae</taxon>
        <taxon>Aspergillus</taxon>
        <taxon>Aspergillus subgen. Fumigati</taxon>
    </lineage>
</organism>
<dbReference type="Pfam" id="PF21269">
    <property type="entry name" value="TreT_GT1"/>
    <property type="match status" value="2"/>
</dbReference>
<dbReference type="Pfam" id="PF00534">
    <property type="entry name" value="Glycos_transf_1"/>
    <property type="match status" value="1"/>
</dbReference>
<gene>
    <name evidence="9" type="ORF">CDV56_101787</name>
</gene>
<dbReference type="GeneID" id="38123761"/>
<dbReference type="RefSeq" id="XP_026611217.1">
    <property type="nucleotide sequence ID" value="XM_026755406.1"/>
</dbReference>
<evidence type="ECO:0000259" key="7">
    <source>
        <dbReference type="Pfam" id="PF00534"/>
    </source>
</evidence>
<keyword evidence="10" id="KW-1185">Reference proteome</keyword>
<name>A0A397GB28_ASPTH</name>
<evidence type="ECO:0000256" key="2">
    <source>
        <dbReference type="ARBA" id="ARBA00011738"/>
    </source>
</evidence>
<comment type="similarity">
    <text evidence="1">Belongs to the glycosyltransferase group 1 family. Glycosyltransferase 4 subfamily.</text>
</comment>
<feature type="domain" description="Glycosyl transferase family 1" evidence="7">
    <location>
        <begin position="504"/>
        <end position="677"/>
    </location>
</feature>
<dbReference type="VEuPathDB" id="FungiDB:CDV56_101787"/>
<dbReference type="AlphaFoldDB" id="A0A397GB28"/>
<evidence type="ECO:0000256" key="1">
    <source>
        <dbReference type="ARBA" id="ARBA00009481"/>
    </source>
</evidence>
<evidence type="ECO:0000256" key="5">
    <source>
        <dbReference type="ARBA" id="ARBA00022679"/>
    </source>
</evidence>
<evidence type="ECO:0000313" key="9">
    <source>
        <dbReference type="EMBL" id="RHZ46606.1"/>
    </source>
</evidence>
<evidence type="ECO:0000313" key="10">
    <source>
        <dbReference type="Proteomes" id="UP000215305"/>
    </source>
</evidence>
<dbReference type="GO" id="GO:0006006">
    <property type="term" value="P:glucose metabolic process"/>
    <property type="evidence" value="ECO:0007669"/>
    <property type="project" value="UniProtKB-KW"/>
</dbReference>
<dbReference type="InterPro" id="IPR049438">
    <property type="entry name" value="TreT_GT1"/>
</dbReference>
<dbReference type="EMBL" id="NKHU02000245">
    <property type="protein sequence ID" value="RHZ46606.1"/>
    <property type="molecule type" value="Genomic_DNA"/>
</dbReference>
<keyword evidence="5" id="KW-0808">Transferase</keyword>
<comment type="caution">
    <text evidence="9">The sequence shown here is derived from an EMBL/GenBank/DDBJ whole genome shotgun (WGS) entry which is preliminary data.</text>
</comment>
<keyword evidence="3" id="KW-0313">Glucose metabolism</keyword>
<sequence>MKSERRTSVHDLGRLSLQLQKDSWHGPPFNAIYAGIATHFHVFSSGASFAIAVRDSSYLLDFAQYDFRSGNRYQGWLEFSNFILAKLREYQEEHCEKFIGVAMQAELAERCPELCSLLWLELDIIPIVLRKAEEHVSWGLYEQDISYKSLDEQAESIARKCIRFFGPSQAPVPEIGLRGLVEVDAAFHVRLTRLADYEKTVGAATWTAVNKYASDLKQRRVKIAFFSATPQGGGVALMRHAMVRFAKAIGVDLKWYVPKPRHGIFRITKNNHNILQGVAAPGTRFTKEDRDVLSGWVLENAKRYWLRAEGSQIPALLEKFGPQVYPWLTKHGPPPPPWFQKNGPLVPPWEGGADVIIIDDPQLPFLIPLIKEQTLDRPVIFRSHIQIRSDLTDTPGTPQAEAWGLLWEAIKQADLFISHPVRAFVPKDVPQQKLGYLPASTDWLDGLNKPMTDWTASYYGRIFNSKCREQFMTNIKFPDGQQPLLSFSLLFVGLGTTDILLNLEEYIVQVARFDPSKGIQDVLISYGAFHRCLVESCPDLKPPKLLICGHGSVDDPDGSLVWDTTLDFIEQHLKHLQSLICVMRIGPSDQMLHTLLSRAKIALQLSTREGFEVKVSEALHIGKPVIATRAGGIPLQIQHGENGFLVDVGDTNAVAEHLLELWTDPELYDRMSGYAAKSVSDEVSTVGNILSWLYLGSKLSKGENIQPNGRWINDLAREEANEPYQMDENRLKRELTT</sequence>